<dbReference type="PROSITE" id="PS51194">
    <property type="entry name" value="HELICASE_CTER"/>
    <property type="match status" value="1"/>
</dbReference>
<dbReference type="GO" id="GO:0003724">
    <property type="term" value="F:RNA helicase activity"/>
    <property type="evidence" value="ECO:0007669"/>
    <property type="project" value="UniProtKB-EC"/>
</dbReference>
<dbReference type="Pfam" id="PF04438">
    <property type="entry name" value="zf-HIT"/>
    <property type="match status" value="1"/>
</dbReference>
<feature type="domain" description="Helicase C-terminal" evidence="9">
    <location>
        <begin position="576"/>
        <end position="748"/>
    </location>
</feature>
<evidence type="ECO:0000256" key="6">
    <source>
        <dbReference type="ARBA" id="ARBA00022840"/>
    </source>
</evidence>
<evidence type="ECO:0000313" key="11">
    <source>
        <dbReference type="EMBL" id="POG78192.1"/>
    </source>
</evidence>
<keyword evidence="4 11" id="KW-0378">Hydrolase</keyword>
<dbReference type="Proteomes" id="UP000018888">
    <property type="component" value="Unassembled WGS sequence"/>
</dbReference>
<dbReference type="PROSITE" id="PS51192">
    <property type="entry name" value="HELICASE_ATP_BIND_1"/>
    <property type="match status" value="1"/>
</dbReference>
<sequence length="764" mass="85785">MFVPRAVKRPGPISINRNKKPKTVISSSEVPSTTSTSSISKKDTEENLNISNQVTEKLDLDKQSNITVDLKTKHINHDKKDKITTCIDLMANDKQNEPGLKLINEQNRLTAQQIISAEVDWHMEDNSEQNVVQQNVIQQNVVQQNVIQQNVNQQNVVEQNVVEQNVVEQNVFEQNVVEQSVVEQNVFEQNVVEQNVVEQNVVVHQEIKNQLEKVPEVDAQDSGSQEEEPVKEYNYQQRVASSGEPICVICGKYGEYICDQTEHDVCSLECKKIDIGRVKRTYSKITVQTPISDSFHVNLTGYIPDAIIGSLADIQVQSILTRNRISVQGKNIPRPILSFTQCKLPTKMMENLQTEGYTQPTSIQMQAIPTALVGRDILASGQTGSGKTASFLIPIISHCHSLSQCYEGKNGPYAIILAPTRELCSQIENLAKSLIKGLLNMKTALLVGGLPMPNQVHRLKQGIQIAFATPGRLIDILNQHNKELSMNNIHMFVLDEVDMMFKMGFENQVKEIINKLPLPATSLQRQTLMFSATIPENIEKLAKSLLKDYIRIIVGVQQYKNENLDSSLSNFIPNIPVKQTILWVENKSKKKQLFSLLNDPKYYKPPIVIFVESKLGADLLSQAIEKKCNARSVSIHGDKSQEERMMILQSFLNGEYEIIVSTGVLSRGLNFPNVEMVINFDMATSVDEYIHQVGRAAGNDSLRNSELSSGWSITFINEDHKHLFKKFVSMLKAQPAGRVTPLPTKLLGHGYTLYGNNKSLSSRK</sequence>
<dbReference type="InterPro" id="IPR001650">
    <property type="entry name" value="Helicase_C-like"/>
</dbReference>
<dbReference type="InterPro" id="IPR014014">
    <property type="entry name" value="RNA_helicase_DEAD_Q_motif"/>
</dbReference>
<proteinExistence type="inferred from homology"/>
<dbReference type="InterPro" id="IPR027417">
    <property type="entry name" value="P-loop_NTPase"/>
</dbReference>
<dbReference type="CDD" id="cd23022">
    <property type="entry name" value="zf-HIT_DDX59"/>
    <property type="match status" value="1"/>
</dbReference>
<keyword evidence="5" id="KW-0347">Helicase</keyword>
<evidence type="ECO:0000313" key="12">
    <source>
        <dbReference type="Proteomes" id="UP000018888"/>
    </source>
</evidence>
<dbReference type="CDD" id="cd00268">
    <property type="entry name" value="DEADc"/>
    <property type="match status" value="1"/>
</dbReference>
<feature type="domain" description="DEAD-box RNA helicase Q" evidence="10">
    <location>
        <begin position="337"/>
        <end position="365"/>
    </location>
</feature>
<dbReference type="CDD" id="cd18787">
    <property type="entry name" value="SF2_C_DEAD"/>
    <property type="match status" value="1"/>
</dbReference>
<dbReference type="AlphaFoldDB" id="A0A2H5RZT1"/>
<evidence type="ECO:0000256" key="2">
    <source>
        <dbReference type="ARBA" id="ARBA00012552"/>
    </source>
</evidence>
<evidence type="ECO:0000256" key="1">
    <source>
        <dbReference type="ARBA" id="ARBA00009718"/>
    </source>
</evidence>
<keyword evidence="3" id="KW-0547">Nucleotide-binding</keyword>
<dbReference type="EMBL" id="AUPC02000034">
    <property type="protein sequence ID" value="POG78192.1"/>
    <property type="molecule type" value="Genomic_DNA"/>
</dbReference>
<dbReference type="GO" id="GO:0016787">
    <property type="term" value="F:hydrolase activity"/>
    <property type="evidence" value="ECO:0007669"/>
    <property type="project" value="UniProtKB-KW"/>
</dbReference>
<reference evidence="11 12" key="2">
    <citation type="journal article" date="2018" name="New Phytol.">
        <title>High intraspecific genome diversity in the model arbuscular mycorrhizal symbiont Rhizophagus irregularis.</title>
        <authorList>
            <person name="Chen E.C.H."/>
            <person name="Morin E."/>
            <person name="Beaudet D."/>
            <person name="Noel J."/>
            <person name="Yildirir G."/>
            <person name="Ndikumana S."/>
            <person name="Charron P."/>
            <person name="St-Onge C."/>
            <person name="Giorgi J."/>
            <person name="Kruger M."/>
            <person name="Marton T."/>
            <person name="Ropars J."/>
            <person name="Grigoriev I.V."/>
            <person name="Hainaut M."/>
            <person name="Henrissat B."/>
            <person name="Roux C."/>
            <person name="Martin F."/>
            <person name="Corradi N."/>
        </authorList>
    </citation>
    <scope>NUCLEOTIDE SEQUENCE [LARGE SCALE GENOMIC DNA]</scope>
    <source>
        <strain evidence="11 12">DAOM 197198</strain>
    </source>
</reference>
<keyword evidence="6" id="KW-0067">ATP-binding</keyword>
<dbReference type="STRING" id="747089.A0A2H5RZT1"/>
<protein>
    <recommendedName>
        <fullName evidence="2">RNA helicase</fullName>
        <ecNumber evidence="2">3.6.4.13</ecNumber>
    </recommendedName>
</protein>
<dbReference type="Gene3D" id="3.40.50.300">
    <property type="entry name" value="P-loop containing nucleotide triphosphate hydrolases"/>
    <property type="match status" value="2"/>
</dbReference>
<dbReference type="VEuPathDB" id="FungiDB:RhiirFUN_009608"/>
<dbReference type="Gene3D" id="3.30.60.220">
    <property type="match status" value="1"/>
</dbReference>
<dbReference type="PANTHER" id="PTHR47958">
    <property type="entry name" value="ATP-DEPENDENT RNA HELICASE DBP3"/>
    <property type="match status" value="1"/>
</dbReference>
<dbReference type="SMART" id="SM00487">
    <property type="entry name" value="DEXDc"/>
    <property type="match status" value="1"/>
</dbReference>
<evidence type="ECO:0000259" key="10">
    <source>
        <dbReference type="PROSITE" id="PS51195"/>
    </source>
</evidence>
<evidence type="ECO:0000259" key="9">
    <source>
        <dbReference type="PROSITE" id="PS51194"/>
    </source>
</evidence>
<dbReference type="GO" id="GO:0005524">
    <property type="term" value="F:ATP binding"/>
    <property type="evidence" value="ECO:0007669"/>
    <property type="project" value="UniProtKB-KW"/>
</dbReference>
<dbReference type="InterPro" id="IPR007529">
    <property type="entry name" value="Znf_HIT"/>
</dbReference>
<evidence type="ECO:0000256" key="7">
    <source>
        <dbReference type="SAM" id="MobiDB-lite"/>
    </source>
</evidence>
<dbReference type="SUPFAM" id="SSF52540">
    <property type="entry name" value="P-loop containing nucleoside triphosphate hydrolases"/>
    <property type="match status" value="2"/>
</dbReference>
<feature type="compositionally biased region" description="Low complexity" evidence="7">
    <location>
        <begin position="23"/>
        <end position="39"/>
    </location>
</feature>
<evidence type="ECO:0000256" key="3">
    <source>
        <dbReference type="ARBA" id="ARBA00022741"/>
    </source>
</evidence>
<keyword evidence="12" id="KW-1185">Reference proteome</keyword>
<evidence type="ECO:0000259" key="8">
    <source>
        <dbReference type="PROSITE" id="PS51192"/>
    </source>
</evidence>
<feature type="region of interest" description="Disordered" evidence="7">
    <location>
        <begin position="1"/>
        <end position="44"/>
    </location>
</feature>
<dbReference type="Pfam" id="PF00270">
    <property type="entry name" value="DEAD"/>
    <property type="match status" value="1"/>
</dbReference>
<organism evidence="11 12">
    <name type="scientific">Rhizophagus irregularis (strain DAOM 181602 / DAOM 197198 / MUCL 43194)</name>
    <name type="common">Arbuscular mycorrhizal fungus</name>
    <name type="synonym">Glomus intraradices</name>
    <dbReference type="NCBI Taxonomy" id="747089"/>
    <lineage>
        <taxon>Eukaryota</taxon>
        <taxon>Fungi</taxon>
        <taxon>Fungi incertae sedis</taxon>
        <taxon>Mucoromycota</taxon>
        <taxon>Glomeromycotina</taxon>
        <taxon>Glomeromycetes</taxon>
        <taxon>Glomerales</taxon>
        <taxon>Glomeraceae</taxon>
        <taxon>Rhizophagus</taxon>
    </lineage>
</organism>
<dbReference type="InterPro" id="IPR011545">
    <property type="entry name" value="DEAD/DEAH_box_helicase_dom"/>
</dbReference>
<comment type="caution">
    <text evidence="11">The sequence shown here is derived from an EMBL/GenBank/DDBJ whole genome shotgun (WGS) entry which is preliminary data.</text>
</comment>
<evidence type="ECO:0000256" key="4">
    <source>
        <dbReference type="ARBA" id="ARBA00022801"/>
    </source>
</evidence>
<dbReference type="SMART" id="SM00490">
    <property type="entry name" value="HELICc"/>
    <property type="match status" value="1"/>
</dbReference>
<feature type="domain" description="Helicase ATP-binding" evidence="8">
    <location>
        <begin position="368"/>
        <end position="552"/>
    </location>
</feature>
<accession>A0A2H5RZT1</accession>
<dbReference type="PROSITE" id="PS51195">
    <property type="entry name" value="Q_MOTIF"/>
    <property type="match status" value="1"/>
</dbReference>
<dbReference type="InterPro" id="IPR044742">
    <property type="entry name" value="DEAD/DEAH_RhlB"/>
</dbReference>
<dbReference type="GO" id="GO:0003676">
    <property type="term" value="F:nucleic acid binding"/>
    <property type="evidence" value="ECO:0007669"/>
    <property type="project" value="InterPro"/>
</dbReference>
<evidence type="ECO:0000256" key="5">
    <source>
        <dbReference type="ARBA" id="ARBA00022806"/>
    </source>
</evidence>
<gene>
    <name evidence="11" type="ORF">GLOIN_2v1766952</name>
</gene>
<dbReference type="Pfam" id="PF00271">
    <property type="entry name" value="Helicase_C"/>
    <property type="match status" value="1"/>
</dbReference>
<name>A0A2H5RZT1_RHIID</name>
<dbReference type="EC" id="3.6.4.13" evidence="2"/>
<reference evidence="11 12" key="1">
    <citation type="journal article" date="2013" name="Proc. Natl. Acad. Sci. U.S.A.">
        <title>Genome of an arbuscular mycorrhizal fungus provides insight into the oldest plant symbiosis.</title>
        <authorList>
            <person name="Tisserant E."/>
            <person name="Malbreil M."/>
            <person name="Kuo A."/>
            <person name="Kohler A."/>
            <person name="Symeonidi A."/>
            <person name="Balestrini R."/>
            <person name="Charron P."/>
            <person name="Duensing N."/>
            <person name="Frei Dit Frey N."/>
            <person name="Gianinazzi-Pearson V."/>
            <person name="Gilbert L.B."/>
            <person name="Handa Y."/>
            <person name="Herr J.R."/>
            <person name="Hijri M."/>
            <person name="Koul R."/>
            <person name="Kawaguchi M."/>
            <person name="Krajinski F."/>
            <person name="Lammers P.J."/>
            <person name="Masclaux F.G."/>
            <person name="Murat C."/>
            <person name="Morin E."/>
            <person name="Ndikumana S."/>
            <person name="Pagni M."/>
            <person name="Petitpierre D."/>
            <person name="Requena N."/>
            <person name="Rosikiewicz P."/>
            <person name="Riley R."/>
            <person name="Saito K."/>
            <person name="San Clemente H."/>
            <person name="Shapiro H."/>
            <person name="van Tuinen D."/>
            <person name="Becard G."/>
            <person name="Bonfante P."/>
            <person name="Paszkowski U."/>
            <person name="Shachar-Hill Y.Y."/>
            <person name="Tuskan G.A."/>
            <person name="Young P.W."/>
            <person name="Sanders I.R."/>
            <person name="Henrissat B."/>
            <person name="Rensing S.A."/>
            <person name="Grigoriev I.V."/>
            <person name="Corradi N."/>
            <person name="Roux C."/>
            <person name="Martin F."/>
        </authorList>
    </citation>
    <scope>NUCLEOTIDE SEQUENCE [LARGE SCALE GENOMIC DNA]</scope>
    <source>
        <strain evidence="11 12">DAOM 197198</strain>
    </source>
</reference>
<dbReference type="SMR" id="A0A2H5RZT1"/>
<dbReference type="InterPro" id="IPR014001">
    <property type="entry name" value="Helicase_ATP-bd"/>
</dbReference>
<comment type="similarity">
    <text evidence="1">Belongs to the DEAD box helicase family. DDX59 subfamily.</text>
</comment>